<accession>A0A0M3IDX4</accession>
<dbReference type="WBParaSite" id="ALUE_0001625501-mRNA-1">
    <property type="protein sequence ID" value="ALUE_0001625501-mRNA-1"/>
    <property type="gene ID" value="ALUE_0001625501"/>
</dbReference>
<evidence type="ECO:0000313" key="2">
    <source>
        <dbReference type="WBParaSite" id="ALUE_0001625501-mRNA-1"/>
    </source>
</evidence>
<protein>
    <submittedName>
        <fullName evidence="2">Uncharacterized protein</fullName>
    </submittedName>
</protein>
<keyword evidence="1" id="KW-1185">Reference proteome</keyword>
<sequence>MLQLLDKMRDSMDFFLLSDFRLYFQMELLDRLETT</sequence>
<reference evidence="2" key="1">
    <citation type="submission" date="2017-02" db="UniProtKB">
        <authorList>
            <consortium name="WormBaseParasite"/>
        </authorList>
    </citation>
    <scope>IDENTIFICATION</scope>
</reference>
<evidence type="ECO:0000313" key="1">
    <source>
        <dbReference type="Proteomes" id="UP000036681"/>
    </source>
</evidence>
<name>A0A0M3IDX4_ASCLU</name>
<organism evidence="1 2">
    <name type="scientific">Ascaris lumbricoides</name>
    <name type="common">Giant roundworm</name>
    <dbReference type="NCBI Taxonomy" id="6252"/>
    <lineage>
        <taxon>Eukaryota</taxon>
        <taxon>Metazoa</taxon>
        <taxon>Ecdysozoa</taxon>
        <taxon>Nematoda</taxon>
        <taxon>Chromadorea</taxon>
        <taxon>Rhabditida</taxon>
        <taxon>Spirurina</taxon>
        <taxon>Ascaridomorpha</taxon>
        <taxon>Ascaridoidea</taxon>
        <taxon>Ascarididae</taxon>
        <taxon>Ascaris</taxon>
    </lineage>
</organism>
<dbReference type="AlphaFoldDB" id="A0A0M3IDX4"/>
<proteinExistence type="predicted"/>
<dbReference type="Proteomes" id="UP000036681">
    <property type="component" value="Unplaced"/>
</dbReference>